<sequence>MGIGKGENKNTWDDFLKSQQGGQAKKTGATSGRASGSGASAGGAKEAEKNGGGTEGAGDGTQPTDFNALTVEKLKGQLAAKGIEIPADAKKADLVALLEQE</sequence>
<dbReference type="Proteomes" id="UP000595107">
    <property type="component" value="Chromosome"/>
</dbReference>
<dbReference type="AlphaFoldDB" id="A0A380U496"/>
<evidence type="ECO:0000259" key="2">
    <source>
        <dbReference type="Pfam" id="PF12949"/>
    </source>
</evidence>
<dbReference type="Gene3D" id="1.10.720.30">
    <property type="entry name" value="SAP domain"/>
    <property type="match status" value="1"/>
</dbReference>
<proteinExistence type="predicted"/>
<dbReference type="InterPro" id="IPR036269">
    <property type="entry name" value="Rho_N_sf"/>
</dbReference>
<evidence type="ECO:0000256" key="1">
    <source>
        <dbReference type="SAM" id="MobiDB-lite"/>
    </source>
</evidence>
<feature type="compositionally biased region" description="Low complexity" evidence="1">
    <location>
        <begin position="26"/>
        <end position="44"/>
    </location>
</feature>
<organism evidence="4 5">
    <name type="scientific">Acinetobacter johnsonii</name>
    <dbReference type="NCBI Taxonomy" id="40214"/>
    <lineage>
        <taxon>Bacteria</taxon>
        <taxon>Pseudomonadati</taxon>
        <taxon>Pseudomonadota</taxon>
        <taxon>Gammaproteobacteria</taxon>
        <taxon>Moraxellales</taxon>
        <taxon>Moraxellaceae</taxon>
        <taxon>Acinetobacter</taxon>
    </lineage>
</organism>
<gene>
    <name evidence="3" type="ORF">I6G67_05150</name>
    <name evidence="4" type="ORF">NCTC10308_01728</name>
</gene>
<feature type="domain" description="HeH/LEM" evidence="2">
    <location>
        <begin position="69"/>
        <end position="100"/>
    </location>
</feature>
<dbReference type="SUPFAM" id="SSF68912">
    <property type="entry name" value="Rho N-terminal domain-like"/>
    <property type="match status" value="1"/>
</dbReference>
<feature type="region of interest" description="Disordered" evidence="1">
    <location>
        <begin position="1"/>
        <end position="65"/>
    </location>
</feature>
<reference evidence="4 5" key="1">
    <citation type="submission" date="2018-06" db="EMBL/GenBank/DDBJ databases">
        <authorList>
            <consortium name="Pathogen Informatics"/>
            <person name="Doyle S."/>
        </authorList>
    </citation>
    <scope>NUCLEOTIDE SEQUENCE [LARGE SCALE GENOMIC DNA]</scope>
    <source>
        <strain evidence="4 5">NCTC10308</strain>
    </source>
</reference>
<feature type="compositionally biased region" description="Gly residues" evidence="1">
    <location>
        <begin position="50"/>
        <end position="59"/>
    </location>
</feature>
<dbReference type="RefSeq" id="WP_004695935.1">
    <property type="nucleotide sequence ID" value="NZ_BBTB01000032.1"/>
</dbReference>
<name>A0A380U496_ACIJO</name>
<dbReference type="EMBL" id="CP065666">
    <property type="protein sequence ID" value="QPS04849.1"/>
    <property type="molecule type" value="Genomic_DNA"/>
</dbReference>
<evidence type="ECO:0000313" key="3">
    <source>
        <dbReference type="EMBL" id="QPS04849.1"/>
    </source>
</evidence>
<evidence type="ECO:0000313" key="5">
    <source>
        <dbReference type="Proteomes" id="UP000254227"/>
    </source>
</evidence>
<evidence type="ECO:0000313" key="6">
    <source>
        <dbReference type="Proteomes" id="UP000595107"/>
    </source>
</evidence>
<protein>
    <submittedName>
        <fullName evidence="4">HeH/LEM domain</fullName>
    </submittedName>
</protein>
<reference evidence="3 6" key="2">
    <citation type="submission" date="2020-12" db="EMBL/GenBank/DDBJ databases">
        <title>FDA dAtabase for Regulatory Grade micrObial Sequences (FDA-ARGOS): Supporting development and validation of Infectious Disease Dx tests.</title>
        <authorList>
            <person name="Sproer C."/>
            <person name="Gronow S."/>
            <person name="Severitt S."/>
            <person name="Schroder I."/>
            <person name="Tallon L."/>
            <person name="Sadzewicz L."/>
            <person name="Zhao X."/>
            <person name="Boylan J."/>
            <person name="Ott S."/>
            <person name="Bowen H."/>
            <person name="Vavikolanu K."/>
            <person name="Mehta A."/>
            <person name="Aluvathingal J."/>
            <person name="Nadendla S."/>
            <person name="Lowell S."/>
            <person name="Myers T."/>
            <person name="Yan Y."/>
            <person name="Sichtig H."/>
        </authorList>
    </citation>
    <scope>NUCLEOTIDE SEQUENCE [LARGE SCALE GENOMIC DNA]</scope>
    <source>
        <strain evidence="3 6">FDAARGOS_910</strain>
    </source>
</reference>
<accession>A0A380U496</accession>
<feature type="compositionally biased region" description="Basic and acidic residues" evidence="1">
    <location>
        <begin position="1"/>
        <end position="16"/>
    </location>
</feature>
<dbReference type="EMBL" id="UFRV01000006">
    <property type="protein sequence ID" value="SUT95417.1"/>
    <property type="molecule type" value="Genomic_DNA"/>
</dbReference>
<dbReference type="CDD" id="cd12935">
    <property type="entry name" value="LEM_like"/>
    <property type="match status" value="1"/>
</dbReference>
<dbReference type="InterPro" id="IPR036361">
    <property type="entry name" value="SAP_dom_sf"/>
</dbReference>
<dbReference type="InterPro" id="IPR025856">
    <property type="entry name" value="HeH/LEM_domain"/>
</dbReference>
<evidence type="ECO:0000313" key="4">
    <source>
        <dbReference type="EMBL" id="SUT95417.1"/>
    </source>
</evidence>
<dbReference type="Pfam" id="PF12949">
    <property type="entry name" value="HeH"/>
    <property type="match status" value="1"/>
</dbReference>
<dbReference type="Proteomes" id="UP000254227">
    <property type="component" value="Unassembled WGS sequence"/>
</dbReference>